<reference evidence="2 3" key="1">
    <citation type="journal article" date="2016" name="Nat. Commun.">
        <title>Thousands of microbial genomes shed light on interconnected biogeochemical processes in an aquifer system.</title>
        <authorList>
            <person name="Anantharaman K."/>
            <person name="Brown C.T."/>
            <person name="Hug L.A."/>
            <person name="Sharon I."/>
            <person name="Castelle C.J."/>
            <person name="Probst A.J."/>
            <person name="Thomas B.C."/>
            <person name="Singh A."/>
            <person name="Wilkins M.J."/>
            <person name="Karaoz U."/>
            <person name="Brodie E.L."/>
            <person name="Williams K.H."/>
            <person name="Hubbard S.S."/>
            <person name="Banfield J.F."/>
        </authorList>
    </citation>
    <scope>NUCLEOTIDE SEQUENCE [LARGE SCALE GENOMIC DNA]</scope>
</reference>
<evidence type="ECO:0000259" key="1">
    <source>
        <dbReference type="Pfam" id="PF00535"/>
    </source>
</evidence>
<proteinExistence type="predicted"/>
<evidence type="ECO:0000313" key="3">
    <source>
        <dbReference type="Proteomes" id="UP000177026"/>
    </source>
</evidence>
<comment type="caution">
    <text evidence="2">The sequence shown here is derived from an EMBL/GenBank/DDBJ whole genome shotgun (WGS) entry which is preliminary data.</text>
</comment>
<dbReference type="InterPro" id="IPR001173">
    <property type="entry name" value="Glyco_trans_2-like"/>
</dbReference>
<dbReference type="InterPro" id="IPR029044">
    <property type="entry name" value="Nucleotide-diphossugar_trans"/>
</dbReference>
<dbReference type="CDD" id="cd04186">
    <property type="entry name" value="GT_2_like_c"/>
    <property type="match status" value="1"/>
</dbReference>
<dbReference type="EMBL" id="MFZI01000001">
    <property type="protein sequence ID" value="OGK22319.1"/>
    <property type="molecule type" value="Genomic_DNA"/>
</dbReference>
<name>A0A1F7GT89_9BACT</name>
<gene>
    <name evidence="2" type="ORF">A2866_05290</name>
</gene>
<dbReference type="PANTHER" id="PTHR43179:SF7">
    <property type="entry name" value="RHAMNOSYLTRANSFERASE WBBL"/>
    <property type="match status" value="1"/>
</dbReference>
<sequence length="297" mass="34371">MVKLSVIILSYNTKEITQKSIAALVNRLPVGTDFLSEVIIVDNGSTDGSVTNIKAQIAKLKDKNMQFKLIENKSNLGYPRGNNQGLKIAKGEYILFLNSDVISEDVDFSQLISYLDKNSHIGVLTVKVLLRNGSIDPASHRGFPTLWNSFCYFIKLEKLFSKIPILNTFFGGYHLLGRNLDDIHEIDSPTGAFYLVRKKILEKTQGFDEEYFMYGEDLDLSFRIKQLGFKVVYYPFYFVLHLKRFSGLEKKDSETKNKTKQHFYNAMKIFYKKHYQKNYPWLVNQSTYICINILKLF</sequence>
<evidence type="ECO:0000313" key="2">
    <source>
        <dbReference type="EMBL" id="OGK22319.1"/>
    </source>
</evidence>
<feature type="domain" description="Glycosyltransferase 2-like" evidence="1">
    <location>
        <begin position="5"/>
        <end position="170"/>
    </location>
</feature>
<dbReference type="Proteomes" id="UP000177026">
    <property type="component" value="Unassembled WGS sequence"/>
</dbReference>
<dbReference type="PANTHER" id="PTHR43179">
    <property type="entry name" value="RHAMNOSYLTRANSFERASE WBBL"/>
    <property type="match status" value="1"/>
</dbReference>
<dbReference type="Gene3D" id="3.90.550.10">
    <property type="entry name" value="Spore Coat Polysaccharide Biosynthesis Protein SpsA, Chain A"/>
    <property type="match status" value="1"/>
</dbReference>
<protein>
    <recommendedName>
        <fullName evidence="1">Glycosyltransferase 2-like domain-containing protein</fullName>
    </recommendedName>
</protein>
<dbReference type="Pfam" id="PF00535">
    <property type="entry name" value="Glycos_transf_2"/>
    <property type="match status" value="1"/>
</dbReference>
<organism evidence="2 3">
    <name type="scientific">Candidatus Roizmanbacteria bacterium RIFCSPHIGHO2_01_FULL_39_8</name>
    <dbReference type="NCBI Taxonomy" id="1802033"/>
    <lineage>
        <taxon>Bacteria</taxon>
        <taxon>Candidatus Roizmaniibacteriota</taxon>
    </lineage>
</organism>
<accession>A0A1F7GT89</accession>
<dbReference type="SUPFAM" id="SSF53448">
    <property type="entry name" value="Nucleotide-diphospho-sugar transferases"/>
    <property type="match status" value="1"/>
</dbReference>
<dbReference type="AlphaFoldDB" id="A0A1F7GT89"/>